<dbReference type="EMBL" id="MN604015">
    <property type="protein sequence ID" value="QIQ08535.1"/>
    <property type="molecule type" value="Genomic_DNA"/>
</dbReference>
<gene>
    <name evidence="1" type="primary">ORF27</name>
</gene>
<reference evidence="1" key="1">
    <citation type="journal article" date="2020" name="MBio">
        <title>A New Family of DNA Viruses Causing Disease in Crustaceans from Diverse Aquatic Biomes.</title>
        <authorList>
            <person name="Subramaniam K."/>
            <person name="Behringer D.C."/>
            <person name="Bojko J."/>
            <person name="Yutin N."/>
            <person name="Clark A.S."/>
            <person name="Bateman K.S."/>
            <person name="van Aerle R."/>
            <person name="Bass D."/>
            <person name="Kerr R.C."/>
            <person name="Koonin E.V."/>
            <person name="Stentiford G.D."/>
            <person name="Waltzek T.B."/>
        </authorList>
    </citation>
    <scope>NUCLEOTIDE SEQUENCE</scope>
</reference>
<organism evidence="1">
    <name type="scientific">Carcinus maenas virus 1</name>
    <dbReference type="NCBI Taxonomy" id="2704945"/>
    <lineage>
        <taxon>Viruses</taxon>
    </lineage>
</organism>
<proteinExistence type="predicted"/>
<evidence type="ECO:0000313" key="1">
    <source>
        <dbReference type="EMBL" id="QIQ08535.1"/>
    </source>
</evidence>
<name>A0A6G9HDA7_9VIRU</name>
<protein>
    <submittedName>
        <fullName evidence="1">Uncharacterized protein</fullName>
    </submittedName>
</protein>
<accession>A0A6G9HDA7</accession>
<sequence>MVDSDTATHLKLIIQGLASRLTHLALVMETSSPQQETLKFPAATTLELQIKHFFIGFVTDVYACLEMSNDDLVRLINDNIQNYPQQQQHLHLLSRRQRHRSSRYYNNRRRSNNRYSELFDMDADVDDATAAAEEKYYIEYMDLTAKRSLYKESLKDVFSPDNDVWKLRFKHSDKATGPITLTVPRLTLILLIICQNTMVLLKSMGLVGLKEINVLNAITLNLYHTFRRFEFGNKNQRLFSDHIQPDIMSMLSK</sequence>